<dbReference type="GO" id="GO:0004674">
    <property type="term" value="F:protein serine/threonine kinase activity"/>
    <property type="evidence" value="ECO:0007669"/>
    <property type="project" value="UniProtKB-KW"/>
</dbReference>
<organism evidence="12">
    <name type="scientific">Auxenochlorella protothecoides</name>
    <name type="common">Green microalga</name>
    <name type="synonym">Chlorella protothecoides</name>
    <dbReference type="NCBI Taxonomy" id="3075"/>
    <lineage>
        <taxon>Eukaryota</taxon>
        <taxon>Viridiplantae</taxon>
        <taxon>Chlorophyta</taxon>
        <taxon>core chlorophytes</taxon>
        <taxon>Trebouxiophyceae</taxon>
        <taxon>Chlorellales</taxon>
        <taxon>Chlorellaceae</taxon>
        <taxon>Auxenochlorella</taxon>
    </lineage>
</organism>
<evidence type="ECO:0000256" key="8">
    <source>
        <dbReference type="ARBA" id="ARBA00047899"/>
    </source>
</evidence>
<dbReference type="GO" id="GO:0005737">
    <property type="term" value="C:cytoplasm"/>
    <property type="evidence" value="ECO:0007669"/>
    <property type="project" value="TreeGrafter"/>
</dbReference>
<evidence type="ECO:0000256" key="4">
    <source>
        <dbReference type="ARBA" id="ARBA00022679"/>
    </source>
</evidence>
<protein>
    <recommendedName>
        <fullName evidence="2">non-specific serine/threonine protein kinase</fullName>
        <ecNumber evidence="2">2.7.11.1</ecNumber>
    </recommendedName>
</protein>
<evidence type="ECO:0000259" key="11">
    <source>
        <dbReference type="PROSITE" id="PS50011"/>
    </source>
</evidence>
<dbReference type="GO" id="GO:0035556">
    <property type="term" value="P:intracellular signal transduction"/>
    <property type="evidence" value="ECO:0007669"/>
    <property type="project" value="TreeGrafter"/>
</dbReference>
<dbReference type="PANTHER" id="PTHR48012">
    <property type="entry name" value="STERILE20-LIKE KINASE, ISOFORM B-RELATED"/>
    <property type="match status" value="1"/>
</dbReference>
<feature type="domain" description="Protein kinase" evidence="11">
    <location>
        <begin position="35"/>
        <end position="288"/>
    </location>
</feature>
<keyword evidence="5 10" id="KW-0547">Nucleotide-binding</keyword>
<gene>
    <name evidence="12" type="ORF">g.57020</name>
</gene>
<dbReference type="FunFam" id="1.10.510.10:FF:000499">
    <property type="entry name" value="Serine/threonine-protein kinase KIC1"/>
    <property type="match status" value="1"/>
</dbReference>
<evidence type="ECO:0000256" key="6">
    <source>
        <dbReference type="ARBA" id="ARBA00022777"/>
    </source>
</evidence>
<comment type="similarity">
    <text evidence="1">Belongs to the protein kinase superfamily. STE Ser/Thr protein kinase family. STE20 subfamily.</text>
</comment>
<dbReference type="SMART" id="SM00220">
    <property type="entry name" value="S_TKc"/>
    <property type="match status" value="1"/>
</dbReference>
<evidence type="ECO:0000256" key="9">
    <source>
        <dbReference type="ARBA" id="ARBA00048679"/>
    </source>
</evidence>
<comment type="catalytic activity">
    <reaction evidence="9">
        <text>L-seryl-[protein] + ATP = O-phospho-L-seryl-[protein] + ADP + H(+)</text>
        <dbReference type="Rhea" id="RHEA:17989"/>
        <dbReference type="Rhea" id="RHEA-COMP:9863"/>
        <dbReference type="Rhea" id="RHEA-COMP:11604"/>
        <dbReference type="ChEBI" id="CHEBI:15378"/>
        <dbReference type="ChEBI" id="CHEBI:29999"/>
        <dbReference type="ChEBI" id="CHEBI:30616"/>
        <dbReference type="ChEBI" id="CHEBI:83421"/>
        <dbReference type="ChEBI" id="CHEBI:456216"/>
        <dbReference type="EC" id="2.7.11.1"/>
    </reaction>
</comment>
<feature type="binding site" evidence="10">
    <location>
        <position position="64"/>
    </location>
    <ligand>
        <name>ATP</name>
        <dbReference type="ChEBI" id="CHEBI:30616"/>
    </ligand>
</feature>
<dbReference type="Gene3D" id="1.10.510.10">
    <property type="entry name" value="Transferase(Phosphotransferase) domain 1"/>
    <property type="match status" value="1"/>
</dbReference>
<evidence type="ECO:0000256" key="3">
    <source>
        <dbReference type="ARBA" id="ARBA00022527"/>
    </source>
</evidence>
<evidence type="ECO:0000313" key="12">
    <source>
        <dbReference type="EMBL" id="JAT72519.1"/>
    </source>
</evidence>
<dbReference type="SUPFAM" id="SSF56112">
    <property type="entry name" value="Protein kinase-like (PK-like)"/>
    <property type="match status" value="1"/>
</dbReference>
<keyword evidence="6" id="KW-0418">Kinase</keyword>
<sequence length="561" mass="62051">KLSTHIQPCFTVPTTPSPRGRRTMQDVLDDPDKVFQLLHPLGRGSYGAVYKARVISTGEVVAVKVIPLAADDEIESIQREIAMLRDCKHPNIVKYYGSVKTPDSLWIVMEYCAGGSVSDIMHVNSSSLSEALIKYITGETLTGLAYLHSVGKVHRDIKCGNILLTENGEVKLADFGVAAQLTNTMSKRNTFIGTPHWMAPEVIQISQYDGKVDVWALGITVIEMAEQAPPRWKINPNRVIFMIVKDPAPRLSDSERWSLTFQDFIAQCLQKDVLLRPTAKFLQQHRFISVDRASVLQILIPMIQRTRAYMSELAAAAAAVSGDTIGAGGTIAMHASPARRQAEADTLAAAYTTTVLADKNIHSSPGENFGAGTFLRHDLFQGTSAAMQSSPAPVQRGDLAHTSGDYSAALSAMSDFDNLDLLPSVHPPWVNAHGKSDVQRLKERLHTIYTGGSVVPLPFLRASDAFPSALLMKSWESEDQEPQEPWEFVLRGMLTDKGETELPSAIRQRIVQSNVLLNFVKSIAYHETLLKDQVELPIRLRDHLKTRSEEMKTFLRTILCI</sequence>
<dbReference type="PANTHER" id="PTHR48012:SF18">
    <property type="entry name" value="HAPPYHOUR, ISOFORM A"/>
    <property type="match status" value="1"/>
</dbReference>
<dbReference type="InterPro" id="IPR017441">
    <property type="entry name" value="Protein_kinase_ATP_BS"/>
</dbReference>
<evidence type="ECO:0000256" key="10">
    <source>
        <dbReference type="PROSITE-ProRule" id="PRU10141"/>
    </source>
</evidence>
<dbReference type="Pfam" id="PF00069">
    <property type="entry name" value="Pkinase"/>
    <property type="match status" value="1"/>
</dbReference>
<comment type="catalytic activity">
    <reaction evidence="8">
        <text>L-threonyl-[protein] + ATP = O-phospho-L-threonyl-[protein] + ADP + H(+)</text>
        <dbReference type="Rhea" id="RHEA:46608"/>
        <dbReference type="Rhea" id="RHEA-COMP:11060"/>
        <dbReference type="Rhea" id="RHEA-COMP:11605"/>
        <dbReference type="ChEBI" id="CHEBI:15378"/>
        <dbReference type="ChEBI" id="CHEBI:30013"/>
        <dbReference type="ChEBI" id="CHEBI:30616"/>
        <dbReference type="ChEBI" id="CHEBI:61977"/>
        <dbReference type="ChEBI" id="CHEBI:456216"/>
        <dbReference type="EC" id="2.7.11.1"/>
    </reaction>
</comment>
<evidence type="ECO:0000256" key="1">
    <source>
        <dbReference type="ARBA" id="ARBA00008874"/>
    </source>
</evidence>
<dbReference type="InterPro" id="IPR050629">
    <property type="entry name" value="STE20/SPS1-PAK"/>
</dbReference>
<evidence type="ECO:0000256" key="5">
    <source>
        <dbReference type="ARBA" id="ARBA00022741"/>
    </source>
</evidence>
<dbReference type="AlphaFoldDB" id="A0A1D1ZZZ6"/>
<accession>A0A1D1ZZZ6</accession>
<evidence type="ECO:0000256" key="2">
    <source>
        <dbReference type="ARBA" id="ARBA00012513"/>
    </source>
</evidence>
<dbReference type="EC" id="2.7.11.1" evidence="2"/>
<reference evidence="12" key="1">
    <citation type="submission" date="2015-08" db="EMBL/GenBank/DDBJ databases">
        <authorList>
            <person name="Babu N.S."/>
            <person name="Beckwith C.J."/>
            <person name="Beseler K.G."/>
            <person name="Brison A."/>
            <person name="Carone J.V."/>
            <person name="Caskin T.P."/>
            <person name="Diamond M."/>
            <person name="Durham M.E."/>
            <person name="Foxe J.M."/>
            <person name="Go M."/>
            <person name="Henderson B.A."/>
            <person name="Jones I.B."/>
            <person name="McGettigan J.A."/>
            <person name="Micheletti S.J."/>
            <person name="Nasrallah M.E."/>
            <person name="Ortiz D."/>
            <person name="Piller C.R."/>
            <person name="Privatt S.R."/>
            <person name="Schneider S.L."/>
            <person name="Sharp S."/>
            <person name="Smith T.C."/>
            <person name="Stanton J.D."/>
            <person name="Ullery H.E."/>
            <person name="Wilson R.J."/>
            <person name="Serrano M.G."/>
            <person name="Buck G."/>
            <person name="Lee V."/>
            <person name="Wang Y."/>
            <person name="Carvalho R."/>
            <person name="Voegtly L."/>
            <person name="Shi R."/>
            <person name="Duckworth R."/>
            <person name="Johnson A."/>
            <person name="Loviza R."/>
            <person name="Walstead R."/>
            <person name="Shah Z."/>
            <person name="Kiflezghi M."/>
            <person name="Wade K."/>
            <person name="Ball S.L."/>
            <person name="Bradley K.W."/>
            <person name="Asai D.J."/>
            <person name="Bowman C.A."/>
            <person name="Russell D.A."/>
            <person name="Pope W.H."/>
            <person name="Jacobs-Sera D."/>
            <person name="Hendrix R.W."/>
            <person name="Hatfull G.F."/>
        </authorList>
    </citation>
    <scope>NUCLEOTIDE SEQUENCE</scope>
</reference>
<dbReference type="EMBL" id="GDKF01006103">
    <property type="protein sequence ID" value="JAT72519.1"/>
    <property type="molecule type" value="Transcribed_RNA"/>
</dbReference>
<dbReference type="PROSITE" id="PS50011">
    <property type="entry name" value="PROTEIN_KINASE_DOM"/>
    <property type="match status" value="1"/>
</dbReference>
<feature type="non-terminal residue" evidence="12">
    <location>
        <position position="1"/>
    </location>
</feature>
<keyword evidence="7 10" id="KW-0067">ATP-binding</keyword>
<proteinExistence type="inferred from homology"/>
<dbReference type="InterPro" id="IPR011009">
    <property type="entry name" value="Kinase-like_dom_sf"/>
</dbReference>
<keyword evidence="4" id="KW-0808">Transferase</keyword>
<dbReference type="FunFam" id="3.30.200.20:FF:000042">
    <property type="entry name" value="Aurora kinase A"/>
    <property type="match status" value="1"/>
</dbReference>
<evidence type="ECO:0000256" key="7">
    <source>
        <dbReference type="ARBA" id="ARBA00022840"/>
    </source>
</evidence>
<dbReference type="InterPro" id="IPR000719">
    <property type="entry name" value="Prot_kinase_dom"/>
</dbReference>
<name>A0A1D1ZZZ6_AUXPR</name>
<dbReference type="PROSITE" id="PS00107">
    <property type="entry name" value="PROTEIN_KINASE_ATP"/>
    <property type="match status" value="1"/>
</dbReference>
<dbReference type="GO" id="GO:0005524">
    <property type="term" value="F:ATP binding"/>
    <property type="evidence" value="ECO:0007669"/>
    <property type="project" value="UniProtKB-UniRule"/>
</dbReference>
<keyword evidence="3" id="KW-0723">Serine/threonine-protein kinase</keyword>